<feature type="binding site" evidence="8">
    <location>
        <position position="418"/>
    </location>
    <ligand>
        <name>Zn(2+)</name>
        <dbReference type="ChEBI" id="CHEBI:29105"/>
        <label>2</label>
    </ligand>
</feature>
<dbReference type="Proteomes" id="UP000316196">
    <property type="component" value="Unassembled WGS sequence"/>
</dbReference>
<comment type="cofactor">
    <cofactor evidence="8">
        <name>Zn(2+)</name>
        <dbReference type="ChEBI" id="CHEBI:29105"/>
    </cofactor>
    <text evidence="8">Binds 2 zinc ions per subunit.</text>
</comment>
<dbReference type="Gene3D" id="3.40.50.300">
    <property type="entry name" value="P-loop containing nucleotide triphosphate hydrolases"/>
    <property type="match status" value="1"/>
</dbReference>
<keyword evidence="11" id="KW-0347">Helicase</keyword>
<name>A0A542ZPN4_9ACTN</name>
<dbReference type="EMBL" id="VFOR01000001">
    <property type="protein sequence ID" value="TQL62313.1"/>
    <property type="molecule type" value="Genomic_DNA"/>
</dbReference>
<dbReference type="AlphaFoldDB" id="A0A542ZPN4"/>
<feature type="binding site" evidence="8">
    <location>
        <position position="452"/>
    </location>
    <ligand>
        <name>Zn(2+)</name>
        <dbReference type="ChEBI" id="CHEBI:29105"/>
        <label>1</label>
    </ligand>
</feature>
<keyword evidence="1 8" id="KW-0639">Primosome</keyword>
<dbReference type="GO" id="GO:0043138">
    <property type="term" value="F:3'-5' DNA helicase activity"/>
    <property type="evidence" value="ECO:0007669"/>
    <property type="project" value="TreeGrafter"/>
</dbReference>
<feature type="region of interest" description="Disordered" evidence="9">
    <location>
        <begin position="137"/>
        <end position="166"/>
    </location>
</feature>
<dbReference type="InterPro" id="IPR041222">
    <property type="entry name" value="PriA_3primeBD"/>
</dbReference>
<evidence type="ECO:0000259" key="10">
    <source>
        <dbReference type="Pfam" id="PF17764"/>
    </source>
</evidence>
<dbReference type="GO" id="GO:0006269">
    <property type="term" value="P:DNA replication, synthesis of primer"/>
    <property type="evidence" value="ECO:0007669"/>
    <property type="project" value="UniProtKB-KW"/>
</dbReference>
<evidence type="ECO:0000256" key="6">
    <source>
        <dbReference type="ARBA" id="ARBA00022840"/>
    </source>
</evidence>
<dbReference type="HAMAP" id="MF_00983">
    <property type="entry name" value="PriA"/>
    <property type="match status" value="1"/>
</dbReference>
<dbReference type="GO" id="GO:0008270">
    <property type="term" value="F:zinc ion binding"/>
    <property type="evidence" value="ECO:0007669"/>
    <property type="project" value="UniProtKB-UniRule"/>
</dbReference>
<evidence type="ECO:0000313" key="12">
    <source>
        <dbReference type="Proteomes" id="UP000316196"/>
    </source>
</evidence>
<dbReference type="PANTHER" id="PTHR30580">
    <property type="entry name" value="PRIMOSOMAL PROTEIN N"/>
    <property type="match status" value="1"/>
</dbReference>
<keyword evidence="4 8" id="KW-0547">Nucleotide-binding</keyword>
<comment type="similarity">
    <text evidence="8">Belongs to the helicase family. PriA subfamily.</text>
</comment>
<dbReference type="SUPFAM" id="SSF52540">
    <property type="entry name" value="P-loop containing nucleoside triphosphate hydrolases"/>
    <property type="match status" value="1"/>
</dbReference>
<keyword evidence="5 8" id="KW-0862">Zinc</keyword>
<feature type="binding site" evidence="8">
    <location>
        <position position="421"/>
    </location>
    <ligand>
        <name>Zn(2+)</name>
        <dbReference type="ChEBI" id="CHEBI:29105"/>
        <label>2</label>
    </ligand>
</feature>
<comment type="caution">
    <text evidence="8">As this protein does not have any detectable helicase domains, it probably does not have helicase activity.</text>
</comment>
<evidence type="ECO:0000256" key="3">
    <source>
        <dbReference type="ARBA" id="ARBA00022723"/>
    </source>
</evidence>
<keyword evidence="7 8" id="KW-0238">DNA-binding</keyword>
<feature type="binding site" evidence="8">
    <location>
        <position position="409"/>
    </location>
    <ligand>
        <name>Zn(2+)</name>
        <dbReference type="ChEBI" id="CHEBI:29105"/>
        <label>1</label>
    </ligand>
</feature>
<feature type="binding site" evidence="8">
    <location>
        <position position="440"/>
    </location>
    <ligand>
        <name>Zn(2+)</name>
        <dbReference type="ChEBI" id="CHEBI:29105"/>
        <label>2</label>
    </ligand>
</feature>
<evidence type="ECO:0000256" key="9">
    <source>
        <dbReference type="SAM" id="MobiDB-lite"/>
    </source>
</evidence>
<evidence type="ECO:0000256" key="4">
    <source>
        <dbReference type="ARBA" id="ARBA00022741"/>
    </source>
</evidence>
<keyword evidence="11" id="KW-0378">Hydrolase</keyword>
<dbReference type="GO" id="GO:0003677">
    <property type="term" value="F:DNA binding"/>
    <property type="evidence" value="ECO:0007669"/>
    <property type="project" value="UniProtKB-UniRule"/>
</dbReference>
<accession>A0A542ZPN4</accession>
<organism evidence="11 12">
    <name type="scientific">Propioniferax innocua</name>
    <dbReference type="NCBI Taxonomy" id="1753"/>
    <lineage>
        <taxon>Bacteria</taxon>
        <taxon>Bacillati</taxon>
        <taxon>Actinomycetota</taxon>
        <taxon>Actinomycetes</taxon>
        <taxon>Propionibacteriales</taxon>
        <taxon>Propionibacteriaceae</taxon>
        <taxon>Propioniferax</taxon>
    </lineage>
</organism>
<evidence type="ECO:0000256" key="7">
    <source>
        <dbReference type="ARBA" id="ARBA00023125"/>
    </source>
</evidence>
<feature type="binding site" evidence="8">
    <location>
        <position position="455"/>
    </location>
    <ligand>
        <name>Zn(2+)</name>
        <dbReference type="ChEBI" id="CHEBI:29105"/>
        <label>1</label>
    </ligand>
</feature>
<comment type="caution">
    <text evidence="11">The sequence shown here is derived from an EMBL/GenBank/DDBJ whole genome shotgun (WGS) entry which is preliminary data.</text>
</comment>
<gene>
    <name evidence="8" type="primary">priA</name>
    <name evidence="11" type="ORF">FB460_0084</name>
</gene>
<dbReference type="GO" id="GO:0006302">
    <property type="term" value="P:double-strand break repair"/>
    <property type="evidence" value="ECO:0007669"/>
    <property type="project" value="InterPro"/>
</dbReference>
<sequence>MDDDAADASGAADLPGAPSAALFDIAEGPLRHVARVAVDVSLPHVDRPFDYEIPERFLERARPGVRVRVVFAGQRVDGFILEVTQTRDPARHLRELELVLGREQVLTPEIASLVRRVADHYCGTFADVVRLAVPPRHARTEEADSDVTPRTTAAGSVPDPFTEQPAGPGYIAAVTRGESPRACWQPVPGTTWMGDWAAGLARAAAAAVAGGRGAVLVVPDVRDVERLVEACDAAMGQGRTVALHHRLGPAARYRAFLRALRGEAQVVVGTRSAVFAPVRDLGLIAVWDDGDDLHAEPRAPYPHVREVACLRAAGQNAALLLAGHIRTAEVQHLVDHDWVRPITMAPARARRFAPAVKVTADSEIELARDPLAQKVRLPDRVFHTIRDGLVQGPVLVQVPRAGYLPSIVCQQCRTPVRCPRCAGIVQAEPGGPGRSMRLQCRSCAHEMPDFTCEECGSMRWRSPVVGVTRTAEELGRAFPQTRVVNSHGGHIVDSVGPEPALVVATVGAEPIAAGGYAASCILDAEHLLMRADLRAGEEALRRWFTVSALTRDGAAGGNVVLVGPAEARPVQAWVRCDPAGFAARELADRRETLLPPAARMIAIEGEPDAVDRFGRGIEGLPDDVDILGPVPIEDPRAENETVRLLVRAPMASAHDAVRAVRAQLSRRAAAREPAVRVRVDPRTLL</sequence>
<evidence type="ECO:0000256" key="1">
    <source>
        <dbReference type="ARBA" id="ARBA00022515"/>
    </source>
</evidence>
<evidence type="ECO:0000313" key="11">
    <source>
        <dbReference type="EMBL" id="TQL62313.1"/>
    </source>
</evidence>
<evidence type="ECO:0000256" key="2">
    <source>
        <dbReference type="ARBA" id="ARBA00022705"/>
    </source>
</evidence>
<feature type="domain" description="Primosomal protein N' 3' DNA-binding" evidence="10">
    <location>
        <begin position="35"/>
        <end position="134"/>
    </location>
</feature>
<comment type="function">
    <text evidence="8">Initiates the restart of stalled replication forks, which reloads the replicative helicase on sites other than the origin of replication. Recognizes and binds to abandoned replication forks and remodels them to uncover a helicase loading site. Promotes assembly of the primosome at these replication forks.</text>
</comment>
<dbReference type="GO" id="GO:0006310">
    <property type="term" value="P:DNA recombination"/>
    <property type="evidence" value="ECO:0007669"/>
    <property type="project" value="InterPro"/>
</dbReference>
<proteinExistence type="inferred from homology"/>
<dbReference type="GO" id="GO:0005524">
    <property type="term" value="F:ATP binding"/>
    <property type="evidence" value="ECO:0007669"/>
    <property type="project" value="UniProtKB-UniRule"/>
</dbReference>
<feature type="binding site" evidence="8">
    <location>
        <position position="412"/>
    </location>
    <ligand>
        <name>Zn(2+)</name>
        <dbReference type="ChEBI" id="CHEBI:29105"/>
        <label>1</label>
    </ligand>
</feature>
<keyword evidence="2 8" id="KW-0235">DNA replication</keyword>
<keyword evidence="6 8" id="KW-0067">ATP-binding</keyword>
<dbReference type="InterPro" id="IPR005259">
    <property type="entry name" value="PriA"/>
</dbReference>
<evidence type="ECO:0000256" key="5">
    <source>
        <dbReference type="ARBA" id="ARBA00022833"/>
    </source>
</evidence>
<dbReference type="InterPro" id="IPR042115">
    <property type="entry name" value="PriA_3primeBD_sf"/>
</dbReference>
<comment type="subunit">
    <text evidence="8">Component of the replication restart primosome.</text>
</comment>
<feature type="binding site" evidence="8">
    <location>
        <position position="443"/>
    </location>
    <ligand>
        <name>Zn(2+)</name>
        <dbReference type="ChEBI" id="CHEBI:29105"/>
        <label>2</label>
    </ligand>
</feature>
<dbReference type="GO" id="GO:1990077">
    <property type="term" value="C:primosome complex"/>
    <property type="evidence" value="ECO:0007669"/>
    <property type="project" value="UniProtKB-UniRule"/>
</dbReference>
<evidence type="ECO:0000256" key="8">
    <source>
        <dbReference type="HAMAP-Rule" id="MF_00983"/>
    </source>
</evidence>
<keyword evidence="12" id="KW-1185">Reference proteome</keyword>
<dbReference type="RefSeq" id="WP_170209883.1">
    <property type="nucleotide sequence ID" value="NZ_BAAAMD010000003.1"/>
</dbReference>
<reference evidence="11 12" key="1">
    <citation type="submission" date="2019-06" db="EMBL/GenBank/DDBJ databases">
        <title>Sequencing the genomes of 1000 actinobacteria strains.</title>
        <authorList>
            <person name="Klenk H.-P."/>
        </authorList>
    </citation>
    <scope>NUCLEOTIDE SEQUENCE [LARGE SCALE GENOMIC DNA]</scope>
    <source>
        <strain evidence="11 12">DSM 8251</strain>
    </source>
</reference>
<dbReference type="PANTHER" id="PTHR30580:SF0">
    <property type="entry name" value="PRIMOSOMAL PROTEIN N"/>
    <property type="match status" value="1"/>
</dbReference>
<dbReference type="InterPro" id="IPR027417">
    <property type="entry name" value="P-loop_NTPase"/>
</dbReference>
<dbReference type="Gene3D" id="3.40.1440.60">
    <property type="entry name" value="PriA, 3(prime) DNA-binding domain"/>
    <property type="match status" value="1"/>
</dbReference>
<keyword evidence="3 8" id="KW-0479">Metal-binding</keyword>
<dbReference type="Pfam" id="PF17764">
    <property type="entry name" value="PriA_3primeBD"/>
    <property type="match status" value="1"/>
</dbReference>
<protein>
    <recommendedName>
        <fullName evidence="8">Probable replication restart protein PriA</fullName>
    </recommendedName>
    <alternativeName>
        <fullName evidence="8">Putative ATP-dependent DNA helicase PriA</fullName>
    </alternativeName>
</protein>
<dbReference type="GO" id="GO:0006270">
    <property type="term" value="P:DNA replication initiation"/>
    <property type="evidence" value="ECO:0007669"/>
    <property type="project" value="TreeGrafter"/>
</dbReference>